<dbReference type="InterPro" id="IPR001155">
    <property type="entry name" value="OxRdtase_FMN_N"/>
</dbReference>
<dbReference type="InterPro" id="IPR013785">
    <property type="entry name" value="Aldolase_TIM"/>
</dbReference>
<dbReference type="EMBL" id="BAAANN010000009">
    <property type="protein sequence ID" value="GAA1955196.1"/>
    <property type="molecule type" value="Genomic_DNA"/>
</dbReference>
<feature type="domain" description="NADH:flavin oxidoreductase/NADH oxidase N-terminal" evidence="1">
    <location>
        <begin position="486"/>
        <end position="658"/>
    </location>
</feature>
<evidence type="ECO:0000313" key="4">
    <source>
        <dbReference type="Proteomes" id="UP001501116"/>
    </source>
</evidence>
<dbReference type="SUPFAM" id="SSF51905">
    <property type="entry name" value="FAD/NAD(P)-binding domain"/>
    <property type="match status" value="1"/>
</dbReference>
<dbReference type="Gene3D" id="3.20.20.70">
    <property type="entry name" value="Aldolase class I"/>
    <property type="match status" value="1"/>
</dbReference>
<evidence type="ECO:0000313" key="3">
    <source>
        <dbReference type="EMBL" id="GAA1955196.1"/>
    </source>
</evidence>
<proteinExistence type="predicted"/>
<dbReference type="PANTHER" id="PTHR43303">
    <property type="entry name" value="NADPH DEHYDROGENASE C23G7.10C-RELATED"/>
    <property type="match status" value="1"/>
</dbReference>
<protein>
    <submittedName>
        <fullName evidence="3">Bifunctional salicylyl-CoA 5-hydroxylase/oxidoreductase</fullName>
    </submittedName>
</protein>
<dbReference type="Pfam" id="PF01494">
    <property type="entry name" value="FAD_binding_3"/>
    <property type="match status" value="2"/>
</dbReference>
<dbReference type="Pfam" id="PF00724">
    <property type="entry name" value="Oxidored_FMN"/>
    <property type="match status" value="1"/>
</dbReference>
<sequence length="671" mass="73110">MKATVLGAGPAGLYFAILLKKADPTHEVTVIERNAPDATFGWGVVFSEETLGALRDADYESYVEITDTFARWDAIDITYRGRLIRSRGHAFSAIARKQLLRILQERCTRLGVELRFGEEVSDFESLDGDLLVAADGVNSAVRRSRPEVFGSSVRPQGCKYIWFGTDLVFDAFRFIFAQTEHGMLQVHGYPFDENLSTFIVECPEETWRKAGLDTASEAESIAFCEELFAEQLHGHRLFSNRSQWLDFSRVRNRSWHDGRIVLLGDAAHTAHFTIGSGTKLAMEDSIALATAFSRHGDTESALVEYERARQPIVDKFQQAAADSADYFTRVGHHAHLEPLQFAVNLLTRSGRIGYTKLGVRDPDLTRVVDARFAGGPGARFGPPPMLAPLTLGKTVLPNRIVDADGAGLVLSEFVAVSPSGRITPGTPVGIEKPPTDALAGIRLGHSGPRGATRSPEHGVDIALPPGEQWPLLAASSVPYGPMSPAPKAMDADDFARVREEFAAAAARAAEAGFDLLELDCAHGRLLASFLSPLTNRREDPYGDDRLRFPLEVVRAVRAQWPGERPLAVRLTVTDWARRGLTLDDGIVAAKAMHEAGVDLIHVAAGQGVAETRPEYRRGFLTAISDRVRNEARVPTLVGGHLTTLDEVNTVLAAGRADLCLPVLASSPLEAV</sequence>
<gene>
    <name evidence="3" type="ORF">GCM10009754_25990</name>
</gene>
<dbReference type="PRINTS" id="PR00420">
    <property type="entry name" value="RNGMNOXGNASE"/>
</dbReference>
<organism evidence="3 4">
    <name type="scientific">Amycolatopsis minnesotensis</name>
    <dbReference type="NCBI Taxonomy" id="337894"/>
    <lineage>
        <taxon>Bacteria</taxon>
        <taxon>Bacillati</taxon>
        <taxon>Actinomycetota</taxon>
        <taxon>Actinomycetes</taxon>
        <taxon>Pseudonocardiales</taxon>
        <taxon>Pseudonocardiaceae</taxon>
        <taxon>Amycolatopsis</taxon>
    </lineage>
</organism>
<evidence type="ECO:0000259" key="1">
    <source>
        <dbReference type="Pfam" id="PF00724"/>
    </source>
</evidence>
<feature type="domain" description="FAD-binding" evidence="2">
    <location>
        <begin position="3"/>
        <end position="124"/>
    </location>
</feature>
<dbReference type="PANTHER" id="PTHR43303:SF3">
    <property type="entry name" value="BLR3436 PROTEIN"/>
    <property type="match status" value="1"/>
</dbReference>
<name>A0ABN2QMY7_9PSEU</name>
<comment type="caution">
    <text evidence="3">The sequence shown here is derived from an EMBL/GenBank/DDBJ whole genome shotgun (WGS) entry which is preliminary data.</text>
</comment>
<dbReference type="Gene3D" id="3.30.9.20">
    <property type="match status" value="1"/>
</dbReference>
<dbReference type="Gene3D" id="3.50.50.60">
    <property type="entry name" value="FAD/NAD(P)-binding domain"/>
    <property type="match status" value="1"/>
</dbReference>
<dbReference type="InterPro" id="IPR002938">
    <property type="entry name" value="FAD-bd"/>
</dbReference>
<reference evidence="3 4" key="1">
    <citation type="journal article" date="2019" name="Int. J. Syst. Evol. Microbiol.">
        <title>The Global Catalogue of Microorganisms (GCM) 10K type strain sequencing project: providing services to taxonomists for standard genome sequencing and annotation.</title>
        <authorList>
            <consortium name="The Broad Institute Genomics Platform"/>
            <consortium name="The Broad Institute Genome Sequencing Center for Infectious Disease"/>
            <person name="Wu L."/>
            <person name="Ma J."/>
        </authorList>
    </citation>
    <scope>NUCLEOTIDE SEQUENCE [LARGE SCALE GENOMIC DNA]</scope>
    <source>
        <strain evidence="3 4">JCM 14545</strain>
    </source>
</reference>
<dbReference type="InterPro" id="IPR036188">
    <property type="entry name" value="FAD/NAD-bd_sf"/>
</dbReference>
<dbReference type="InterPro" id="IPR044152">
    <property type="entry name" value="YqjM-like"/>
</dbReference>
<dbReference type="RefSeq" id="WP_344417251.1">
    <property type="nucleotide sequence ID" value="NZ_BAAANN010000009.1"/>
</dbReference>
<accession>A0ABN2QMY7</accession>
<dbReference type="SUPFAM" id="SSF51395">
    <property type="entry name" value="FMN-linked oxidoreductases"/>
    <property type="match status" value="1"/>
</dbReference>
<dbReference type="Proteomes" id="UP001501116">
    <property type="component" value="Unassembled WGS sequence"/>
</dbReference>
<evidence type="ECO:0000259" key="2">
    <source>
        <dbReference type="Pfam" id="PF01494"/>
    </source>
</evidence>
<feature type="domain" description="FAD-binding" evidence="2">
    <location>
        <begin position="126"/>
        <end position="318"/>
    </location>
</feature>
<keyword evidence="4" id="KW-1185">Reference proteome</keyword>